<name>A0A0B6YRN7_9EUPU</name>
<evidence type="ECO:0000256" key="1">
    <source>
        <dbReference type="SAM" id="MobiDB-lite"/>
    </source>
</evidence>
<organism evidence="2">
    <name type="scientific">Arion vulgaris</name>
    <dbReference type="NCBI Taxonomy" id="1028688"/>
    <lineage>
        <taxon>Eukaryota</taxon>
        <taxon>Metazoa</taxon>
        <taxon>Spiralia</taxon>
        <taxon>Lophotrochozoa</taxon>
        <taxon>Mollusca</taxon>
        <taxon>Gastropoda</taxon>
        <taxon>Heterobranchia</taxon>
        <taxon>Euthyneura</taxon>
        <taxon>Panpulmonata</taxon>
        <taxon>Eupulmonata</taxon>
        <taxon>Stylommatophora</taxon>
        <taxon>Helicina</taxon>
        <taxon>Arionoidea</taxon>
        <taxon>Arionidae</taxon>
        <taxon>Arion</taxon>
    </lineage>
</organism>
<evidence type="ECO:0000313" key="2">
    <source>
        <dbReference type="EMBL" id="CEK58914.1"/>
    </source>
</evidence>
<sequence length="68" mass="7875">AYLVLNHTVAPHNYHLFRDNQSILGRIVRVTDEVVAYRHWIKGEFTKKEKHTTDDSHDGVGESSKPFL</sequence>
<feature type="non-terminal residue" evidence="2">
    <location>
        <position position="68"/>
    </location>
</feature>
<feature type="region of interest" description="Disordered" evidence="1">
    <location>
        <begin position="48"/>
        <end position="68"/>
    </location>
</feature>
<reference evidence="2" key="1">
    <citation type="submission" date="2014-12" db="EMBL/GenBank/DDBJ databases">
        <title>Insight into the proteome of Arion vulgaris.</title>
        <authorList>
            <person name="Aradska J."/>
            <person name="Bulat T."/>
            <person name="Smidak R."/>
            <person name="Sarate P."/>
            <person name="Gangsoo J."/>
            <person name="Sialana F."/>
            <person name="Bilban M."/>
            <person name="Lubec G."/>
        </authorList>
    </citation>
    <scope>NUCLEOTIDE SEQUENCE</scope>
    <source>
        <tissue evidence="2">Skin</tissue>
    </source>
</reference>
<protein>
    <submittedName>
        <fullName evidence="2">Uncharacterized protein</fullName>
    </submittedName>
</protein>
<proteinExistence type="predicted"/>
<accession>A0A0B6YRN7</accession>
<dbReference type="AlphaFoldDB" id="A0A0B6YRN7"/>
<feature type="non-terminal residue" evidence="2">
    <location>
        <position position="1"/>
    </location>
</feature>
<feature type="compositionally biased region" description="Basic and acidic residues" evidence="1">
    <location>
        <begin position="48"/>
        <end position="60"/>
    </location>
</feature>
<gene>
    <name evidence="2" type="primary">ORF34573</name>
</gene>
<dbReference type="EMBL" id="HACG01012049">
    <property type="protein sequence ID" value="CEK58914.1"/>
    <property type="molecule type" value="Transcribed_RNA"/>
</dbReference>